<dbReference type="Proteomes" id="UP001155840">
    <property type="component" value="Unassembled WGS sequence"/>
</dbReference>
<evidence type="ECO:0000313" key="2">
    <source>
        <dbReference type="EMBL" id="NHT77036.1"/>
    </source>
</evidence>
<dbReference type="Gene3D" id="3.40.50.2000">
    <property type="entry name" value="Glycogen Phosphorylase B"/>
    <property type="match status" value="1"/>
</dbReference>
<protein>
    <submittedName>
        <fullName evidence="2">Glycosyltransferase</fullName>
    </submittedName>
</protein>
<sequence>MQSLLAAQTEISSLSDFVIQEFNIKANYDYVITCFEPIGKVHGGIGTYTRLLLENAGRSKVLLISASMEADFFEDFTARYDNVSVAVLSRATLHGQNPINFIGDDYNKFSFNIMRYLIALQAGGTEFSRVEFPDYGGEGYFSIRAKKAGTIAFTSYVRLHSPHFMLFGDNRKSLLDYQDYHIEMVSYEVKALEETDTILFGNDAMLQHVIGAAQSELNVDLSHKETLKLPHPWPESHIKPSSGITTIIANGRPFQKDRLNIGVIGRLETRKGSVKLAKTLGEAVKQGRIDPKIIKLHFFGADTEAPGVPSIQAVIADILSASGIEAKFWGRLPQVVLAETIKACDAAIYPSLFENYPNALIEVLHLPLSILVSKSGGMEEISKSFANVKSYEIDDIEALVAFVSYVEIEKSNHVADRQRLVSQSADSQDLYRKVAMQFNSEVTKFLAAANNETANEFSVGQVRAGSCGIVIPHYKDFKHLRLAILSVVGQLASGDEIIVVDDCSGEDFVREEDEFKAWLDSVHNPSKVELKYLKSQYNGGPGAARNLGGKASTSDYLIFLDCDDLLAPGAVPKLRSYLDYNANVDAATGLMKTFGVENHYWCPKDGIKDLILFKNVSHCGIVIRRETFLSTLYSNDRQFHYEDWEFMMRLILTGRKFEMIPSVTYFYRVLAGSHSRNRANSEFAGHSQATIIKSSLTFAYSKGFSVSASLLGRMVLQTSHLHAPIRHPDSFYVSGNSVERVTYRGARPFDGQYAIDATVVEEQALVVSGWLSTSTENVKFSANHDGKAIFLDHTAVGREDVVAYMAQLGSSRKAYGFDLSVPINQLNLVEAGSTIFVHDGDVVFELARLDTLVESALN</sequence>
<comment type="caution">
    <text evidence="2">The sequence shown here is derived from an EMBL/GenBank/DDBJ whole genome shotgun (WGS) entry which is preliminary data.</text>
</comment>
<dbReference type="CDD" id="cd00761">
    <property type="entry name" value="Glyco_tranf_GTA_type"/>
    <property type="match status" value="1"/>
</dbReference>
<keyword evidence="3" id="KW-1185">Reference proteome</keyword>
<dbReference type="AlphaFoldDB" id="A0AA43ZH87"/>
<feature type="domain" description="Glycosyltransferase 2-like" evidence="1">
    <location>
        <begin position="469"/>
        <end position="603"/>
    </location>
</feature>
<name>A0AA43ZH87_9HYPH</name>
<dbReference type="EMBL" id="JAANCM010000007">
    <property type="protein sequence ID" value="NHT77036.1"/>
    <property type="molecule type" value="Genomic_DNA"/>
</dbReference>
<dbReference type="GO" id="GO:0044010">
    <property type="term" value="P:single-species biofilm formation"/>
    <property type="evidence" value="ECO:0007669"/>
    <property type="project" value="TreeGrafter"/>
</dbReference>
<dbReference type="PANTHER" id="PTHR43685">
    <property type="entry name" value="GLYCOSYLTRANSFERASE"/>
    <property type="match status" value="1"/>
</dbReference>
<dbReference type="SUPFAM" id="SSF53448">
    <property type="entry name" value="Nucleotide-diphospho-sugar transferases"/>
    <property type="match status" value="1"/>
</dbReference>
<evidence type="ECO:0000313" key="3">
    <source>
        <dbReference type="Proteomes" id="UP001155840"/>
    </source>
</evidence>
<dbReference type="Pfam" id="PF13692">
    <property type="entry name" value="Glyco_trans_1_4"/>
    <property type="match status" value="1"/>
</dbReference>
<dbReference type="Gene3D" id="3.90.550.10">
    <property type="entry name" value="Spore Coat Polysaccharide Biosynthesis Protein SpsA, Chain A"/>
    <property type="match status" value="1"/>
</dbReference>
<accession>A0AA43ZH87</accession>
<dbReference type="PANTHER" id="PTHR43685:SF2">
    <property type="entry name" value="GLYCOSYLTRANSFERASE 2-LIKE DOMAIN-CONTAINING PROTEIN"/>
    <property type="match status" value="1"/>
</dbReference>
<gene>
    <name evidence="2" type="ORF">G8E10_15045</name>
</gene>
<dbReference type="RefSeq" id="WP_167129919.1">
    <property type="nucleotide sequence ID" value="NZ_JAANCM010000007.1"/>
</dbReference>
<dbReference type="InterPro" id="IPR029044">
    <property type="entry name" value="Nucleotide-diphossugar_trans"/>
</dbReference>
<proteinExistence type="predicted"/>
<reference evidence="2" key="1">
    <citation type="submission" date="2020-03" db="EMBL/GenBank/DDBJ databases">
        <title>Ferranicluibacter endophyticum gen. nov., sp. nov., a new genus isolated from Rubus ulmifolius Schott. stem.</title>
        <authorList>
            <person name="Roca-Couso R."/>
            <person name="Flores-Felix J.D."/>
            <person name="Igual J.M."/>
            <person name="Rivas R."/>
        </authorList>
    </citation>
    <scope>NUCLEOTIDE SEQUENCE</scope>
    <source>
        <strain evidence="2">CRRU44</strain>
    </source>
</reference>
<dbReference type="SUPFAM" id="SSF53756">
    <property type="entry name" value="UDP-Glycosyltransferase/glycogen phosphorylase"/>
    <property type="match status" value="1"/>
</dbReference>
<organism evidence="2 3">
    <name type="scientific">Ferranicluibacter rubi</name>
    <dbReference type="NCBI Taxonomy" id="2715133"/>
    <lineage>
        <taxon>Bacteria</taxon>
        <taxon>Pseudomonadati</taxon>
        <taxon>Pseudomonadota</taxon>
        <taxon>Alphaproteobacteria</taxon>
        <taxon>Hyphomicrobiales</taxon>
        <taxon>Rhizobiaceae</taxon>
        <taxon>Ferranicluibacter</taxon>
    </lineage>
</organism>
<dbReference type="InterPro" id="IPR001173">
    <property type="entry name" value="Glyco_trans_2-like"/>
</dbReference>
<evidence type="ECO:0000259" key="1">
    <source>
        <dbReference type="Pfam" id="PF00535"/>
    </source>
</evidence>
<dbReference type="Pfam" id="PF00535">
    <property type="entry name" value="Glycos_transf_2"/>
    <property type="match status" value="1"/>
</dbReference>
<dbReference type="InterPro" id="IPR050834">
    <property type="entry name" value="Glycosyltransf_2"/>
</dbReference>